<evidence type="ECO:0000313" key="9">
    <source>
        <dbReference type="Proteomes" id="UP000002774"/>
    </source>
</evidence>
<dbReference type="GO" id="GO:0005524">
    <property type="term" value="F:ATP binding"/>
    <property type="evidence" value="ECO:0007669"/>
    <property type="project" value="UniProtKB-KW"/>
</dbReference>
<dbReference type="FunFam" id="3.40.50.300:FF:000326">
    <property type="entry name" value="P-loop containing nucleoside triphosphate hydrolase"/>
    <property type="match status" value="1"/>
</dbReference>
<dbReference type="GO" id="GO:0016787">
    <property type="term" value="F:hydrolase activity"/>
    <property type="evidence" value="ECO:0007669"/>
    <property type="project" value="UniProtKB-KW"/>
</dbReference>
<protein>
    <submittedName>
        <fullName evidence="8">ATPase AAA</fullName>
    </submittedName>
</protein>
<dbReference type="InterPro" id="IPR041677">
    <property type="entry name" value="DNA2/NAM7_AAA_11"/>
</dbReference>
<dbReference type="InterPro" id="IPR050534">
    <property type="entry name" value="Coronavir_polyprotein_1ab"/>
</dbReference>
<dbReference type="eggNOG" id="COG0507">
    <property type="taxonomic scope" value="Bacteria"/>
</dbReference>
<keyword evidence="9" id="KW-1185">Reference proteome</keyword>
<dbReference type="Pfam" id="PF13086">
    <property type="entry name" value="AAA_11"/>
    <property type="match status" value="1"/>
</dbReference>
<evidence type="ECO:0000256" key="3">
    <source>
        <dbReference type="ARBA" id="ARBA00022801"/>
    </source>
</evidence>
<keyword evidence="4" id="KW-0347">Helicase</keyword>
<sequence>MHYFKKLLDLLKIEQNEDRSSYLKLTESSSVADRRAAGLTWYPVAIRGTEPSRGDYITVELERTTHQDISHQLRFGASAALFSNHDARQDRIEGTIAYQSGDRVKITLFTDELPDWCRNGKLGIDLLFDDNSYDEMQNALKQASVLSEKAGEGRLVKVLTGAEQPTFSAPLLLPKLTGLNPSQQAAVEKIVSAQDLAIVHGPPGTGKTTTLVQAIKSLISQGEKQLLVVAPSNTAVDLLSEKLAGEGLNVLRIGNPARVSDRLMSLTLDSKMAEHGRMKDIKKLKKQAAEFKNMAHKYKRSFGKAERDQRKALFDEAHKIMKDVGKTEQYIIDDLVGRAQVITATLVGSNHYTIRGLQFNTVVIDEAGQALEPACWIPILKAQKVILAGDHFQLSPTIKSAKAAHDGLSNTLLEKCITLHPEAVVLLEEQYRMNEAIMTYSSQVFYQNKLQAHASVAQRLLFTADAPFSYVDTAGCGFDEKPEGTSMANAEEAGFLFKHLEKLVTELNEHYTTENFPTIAIVSPYKEQIRLLKDQQQHWPGLQLYQDKISVNTIDSFQGQERDIVYISMTRSNTKGEIGFLSDIRRMNVAMTRARKKLIIIGDSSTLAQAPFYADMIKYAEQINGYQSAWDFVAMD</sequence>
<dbReference type="InterPro" id="IPR047187">
    <property type="entry name" value="SF1_C_Upf1"/>
</dbReference>
<evidence type="ECO:0000259" key="6">
    <source>
        <dbReference type="Pfam" id="PF13086"/>
    </source>
</evidence>
<keyword evidence="3" id="KW-0378">Hydrolase</keyword>
<gene>
    <name evidence="8" type="ORF">Mucpa_7088</name>
</gene>
<comment type="similarity">
    <text evidence="1">Belongs to the DNA2/NAM7 helicase family.</text>
</comment>
<dbReference type="GO" id="GO:0043139">
    <property type="term" value="F:5'-3' DNA helicase activity"/>
    <property type="evidence" value="ECO:0007669"/>
    <property type="project" value="TreeGrafter"/>
</dbReference>
<dbReference type="eggNOG" id="COG1112">
    <property type="taxonomic scope" value="Bacteria"/>
</dbReference>
<evidence type="ECO:0000313" key="8">
    <source>
        <dbReference type="EMBL" id="EHQ31131.1"/>
    </source>
</evidence>
<dbReference type="PANTHER" id="PTHR43788:SF8">
    <property type="entry name" value="DNA-BINDING PROTEIN SMUBP-2"/>
    <property type="match status" value="1"/>
</dbReference>
<reference evidence="8" key="1">
    <citation type="submission" date="2011-09" db="EMBL/GenBank/DDBJ databases">
        <title>The permanent draft genome of Mucilaginibacter paludis DSM 18603.</title>
        <authorList>
            <consortium name="US DOE Joint Genome Institute (JGI-PGF)"/>
            <person name="Lucas S."/>
            <person name="Han J."/>
            <person name="Lapidus A."/>
            <person name="Bruce D."/>
            <person name="Goodwin L."/>
            <person name="Pitluck S."/>
            <person name="Peters L."/>
            <person name="Kyrpides N."/>
            <person name="Mavromatis K."/>
            <person name="Ivanova N."/>
            <person name="Mikhailova N."/>
            <person name="Held B."/>
            <person name="Detter J.C."/>
            <person name="Tapia R."/>
            <person name="Han C."/>
            <person name="Land M."/>
            <person name="Hauser L."/>
            <person name="Markowitz V."/>
            <person name="Cheng J.-F."/>
            <person name="Hugenholtz P."/>
            <person name="Woyke T."/>
            <person name="Wu D."/>
            <person name="Tindall B."/>
            <person name="Brambilla E."/>
            <person name="Klenk H.-P."/>
            <person name="Eisen J.A."/>
        </authorList>
    </citation>
    <scope>NUCLEOTIDE SEQUENCE [LARGE SCALE GENOMIC DNA]</scope>
    <source>
        <strain evidence="8">DSM 18603</strain>
    </source>
</reference>
<evidence type="ECO:0000256" key="2">
    <source>
        <dbReference type="ARBA" id="ARBA00022741"/>
    </source>
</evidence>
<dbReference type="SUPFAM" id="SSF52540">
    <property type="entry name" value="P-loop containing nucleoside triphosphate hydrolases"/>
    <property type="match status" value="1"/>
</dbReference>
<dbReference type="OrthoDB" id="9757917at2"/>
<evidence type="ECO:0000259" key="7">
    <source>
        <dbReference type="Pfam" id="PF13087"/>
    </source>
</evidence>
<evidence type="ECO:0000256" key="1">
    <source>
        <dbReference type="ARBA" id="ARBA00007913"/>
    </source>
</evidence>
<dbReference type="InterPro" id="IPR027417">
    <property type="entry name" value="P-loop_NTPase"/>
</dbReference>
<name>H1Y9U8_9SPHI</name>
<dbReference type="STRING" id="714943.Mucpa_7088"/>
<dbReference type="Gene3D" id="2.40.30.270">
    <property type="match status" value="1"/>
</dbReference>
<dbReference type="CDD" id="cd18808">
    <property type="entry name" value="SF1_C_Upf1"/>
    <property type="match status" value="1"/>
</dbReference>
<dbReference type="EMBL" id="CM001403">
    <property type="protein sequence ID" value="EHQ31131.1"/>
    <property type="molecule type" value="Genomic_DNA"/>
</dbReference>
<dbReference type="PANTHER" id="PTHR43788">
    <property type="entry name" value="DNA2/NAM7 HELICASE FAMILY MEMBER"/>
    <property type="match status" value="1"/>
</dbReference>
<organism evidence="8 9">
    <name type="scientific">Mucilaginibacter paludis DSM 18603</name>
    <dbReference type="NCBI Taxonomy" id="714943"/>
    <lineage>
        <taxon>Bacteria</taxon>
        <taxon>Pseudomonadati</taxon>
        <taxon>Bacteroidota</taxon>
        <taxon>Sphingobacteriia</taxon>
        <taxon>Sphingobacteriales</taxon>
        <taxon>Sphingobacteriaceae</taxon>
        <taxon>Mucilaginibacter</taxon>
    </lineage>
</organism>
<dbReference type="AlphaFoldDB" id="H1Y9U8"/>
<dbReference type="GO" id="GO:0005694">
    <property type="term" value="C:chromosome"/>
    <property type="evidence" value="ECO:0007669"/>
    <property type="project" value="UniProtKB-ARBA"/>
</dbReference>
<evidence type="ECO:0000256" key="4">
    <source>
        <dbReference type="ARBA" id="ARBA00022806"/>
    </source>
</evidence>
<proteinExistence type="inferred from homology"/>
<dbReference type="InterPro" id="IPR041679">
    <property type="entry name" value="DNA2/NAM7-like_C"/>
</dbReference>
<feature type="domain" description="DNA2/NAM7 helicase-like C-terminal" evidence="7">
    <location>
        <begin position="408"/>
        <end position="604"/>
    </location>
</feature>
<feature type="domain" description="DNA2/NAM7 helicase helicase" evidence="6">
    <location>
        <begin position="179"/>
        <end position="400"/>
    </location>
</feature>
<evidence type="ECO:0000256" key="5">
    <source>
        <dbReference type="ARBA" id="ARBA00022840"/>
    </source>
</evidence>
<dbReference type="Proteomes" id="UP000002774">
    <property type="component" value="Chromosome"/>
</dbReference>
<dbReference type="Gene3D" id="3.40.50.300">
    <property type="entry name" value="P-loop containing nucleotide triphosphate hydrolases"/>
    <property type="match status" value="2"/>
</dbReference>
<dbReference type="RefSeq" id="WP_008513356.1">
    <property type="nucleotide sequence ID" value="NZ_CM001403.1"/>
</dbReference>
<dbReference type="HOGENOM" id="CLU_001666_8_2_10"/>
<keyword evidence="5" id="KW-0067">ATP-binding</keyword>
<keyword evidence="2" id="KW-0547">Nucleotide-binding</keyword>
<dbReference type="Pfam" id="PF13087">
    <property type="entry name" value="AAA_12"/>
    <property type="match status" value="1"/>
</dbReference>
<accession>H1Y9U8</accession>